<dbReference type="InterPro" id="IPR036280">
    <property type="entry name" value="Multihaem_cyt_sf"/>
</dbReference>
<dbReference type="RefSeq" id="WP_125015698.1">
    <property type="nucleotide sequence ID" value="NZ_QWEZ01000001.1"/>
</dbReference>
<feature type="domain" description="Lcl C-terminal" evidence="2">
    <location>
        <begin position="49"/>
        <end position="180"/>
    </location>
</feature>
<dbReference type="PANTHER" id="PTHR35812">
    <property type="entry name" value="LIPOPROTEIN"/>
    <property type="match status" value="1"/>
</dbReference>
<dbReference type="Gene3D" id="3.90.10.10">
    <property type="entry name" value="Cytochrome C3"/>
    <property type="match status" value="1"/>
</dbReference>
<evidence type="ECO:0000259" key="2">
    <source>
        <dbReference type="Pfam" id="PF07603"/>
    </source>
</evidence>
<dbReference type="Pfam" id="PF07603">
    <property type="entry name" value="Lcl_C"/>
    <property type="match status" value="1"/>
</dbReference>
<keyword evidence="5" id="KW-1185">Reference proteome</keyword>
<dbReference type="InterPro" id="IPR029467">
    <property type="entry name" value="Cyt_c7-like"/>
</dbReference>
<dbReference type="CDD" id="cd08168">
    <property type="entry name" value="Cytochrom_C3"/>
    <property type="match status" value="1"/>
</dbReference>
<keyword evidence="1" id="KW-0732">Signal</keyword>
<dbReference type="SUPFAM" id="SSF48695">
    <property type="entry name" value="Multiheme cytochromes"/>
    <property type="match status" value="1"/>
</dbReference>
<sequence length="350" mass="39521">MIGKRVLIGGLCGALTCVAGGLSAAEQQQCVDSGRASTPTERFAIFDDGTVRDRVTGLLWKRCAVGQSWDGTTCREAPRKQVKSWFSWQGAKAMVARLNDPSQKHQWRMPSISELKTLVESRCQKPAINLELFPNAPAWPFWSSSELSSNPDYVWRIDFSSGKLGTDLKTNYSYYVRLVKGEAPKLDGRTMAKPRSAEEEEIAARNDGIHDIENPDLTLLQRYDQATLGFPLDTRDQVDWAKVLLDGIIEPRTTREGDQVEMAVWDHTIIFKDTQGMPWVRFPHKLHSMWLACENCHDQFFETKTGTADISMQSIYTGQHCGACHGRVAFSPNSCERCHSELYPGVQKWW</sequence>
<dbReference type="InterPro" id="IPR011460">
    <property type="entry name" value="Lcl_C"/>
</dbReference>
<dbReference type="AlphaFoldDB" id="A0A3P3VX45"/>
<dbReference type="NCBIfam" id="TIGR04257">
    <property type="entry name" value="nanowire_3heme"/>
    <property type="match status" value="1"/>
</dbReference>
<dbReference type="InterPro" id="IPR026352">
    <property type="entry name" value="Nanowire_3heme"/>
</dbReference>
<feature type="signal peptide" evidence="1">
    <location>
        <begin position="1"/>
        <end position="24"/>
    </location>
</feature>
<feature type="chain" id="PRO_5017971207" evidence="1">
    <location>
        <begin position="25"/>
        <end position="350"/>
    </location>
</feature>
<dbReference type="PANTHER" id="PTHR35812:SF1">
    <property type="entry name" value="LIPOPROTEIN"/>
    <property type="match status" value="1"/>
</dbReference>
<dbReference type="EMBL" id="QWEZ01000001">
    <property type="protein sequence ID" value="RRJ85273.1"/>
    <property type="molecule type" value="Genomic_DNA"/>
</dbReference>
<comment type="caution">
    <text evidence="4">The sequence shown here is derived from an EMBL/GenBank/DDBJ whole genome shotgun (WGS) entry which is preliminary data.</text>
</comment>
<evidence type="ECO:0000313" key="5">
    <source>
        <dbReference type="Proteomes" id="UP000280792"/>
    </source>
</evidence>
<dbReference type="Pfam" id="PF14522">
    <property type="entry name" value="Cytochrome_C7"/>
    <property type="match status" value="1"/>
</dbReference>
<evidence type="ECO:0000313" key="4">
    <source>
        <dbReference type="EMBL" id="RRJ85273.1"/>
    </source>
</evidence>
<evidence type="ECO:0000259" key="3">
    <source>
        <dbReference type="Pfam" id="PF14522"/>
    </source>
</evidence>
<organism evidence="4 5">
    <name type="scientific">Aestuariirhabdus litorea</name>
    <dbReference type="NCBI Taxonomy" id="2528527"/>
    <lineage>
        <taxon>Bacteria</taxon>
        <taxon>Pseudomonadati</taxon>
        <taxon>Pseudomonadota</taxon>
        <taxon>Gammaproteobacteria</taxon>
        <taxon>Oceanospirillales</taxon>
        <taxon>Aestuariirhabdaceae</taxon>
        <taxon>Aestuariirhabdus</taxon>
    </lineage>
</organism>
<accession>A0A3P3VX45</accession>
<protein>
    <submittedName>
        <fullName evidence="4">DUF1566 domain-containing protein</fullName>
    </submittedName>
</protein>
<reference evidence="4 5" key="1">
    <citation type="submission" date="2018-08" db="EMBL/GenBank/DDBJ databases">
        <authorList>
            <person name="Khan S.A."/>
        </authorList>
    </citation>
    <scope>NUCLEOTIDE SEQUENCE [LARGE SCALE GENOMIC DNA]</scope>
    <source>
        <strain evidence="4 5">GTF-13</strain>
    </source>
</reference>
<evidence type="ECO:0000256" key="1">
    <source>
        <dbReference type="SAM" id="SignalP"/>
    </source>
</evidence>
<reference evidence="4 5" key="2">
    <citation type="submission" date="2018-12" db="EMBL/GenBank/DDBJ databases">
        <title>Simiduia agarivorans gen. nov., sp. nov., a marine, agarolytic bacterium isolated from shallow coastal water from Keelung, Taiwan.</title>
        <authorList>
            <person name="Shieh W.Y."/>
        </authorList>
    </citation>
    <scope>NUCLEOTIDE SEQUENCE [LARGE SCALE GENOMIC DNA]</scope>
    <source>
        <strain evidence="4 5">GTF-13</strain>
    </source>
</reference>
<gene>
    <name evidence="4" type="ORF">D0544_09485</name>
</gene>
<name>A0A3P3VX45_9GAMM</name>
<proteinExistence type="predicted"/>
<feature type="domain" description="Cytochrome c7-like" evidence="3">
    <location>
        <begin position="280"/>
        <end position="340"/>
    </location>
</feature>
<dbReference type="Proteomes" id="UP000280792">
    <property type="component" value="Unassembled WGS sequence"/>
</dbReference>